<proteinExistence type="predicted"/>
<evidence type="ECO:0000313" key="2">
    <source>
        <dbReference type="EMBL" id="MBO8436524.1"/>
    </source>
</evidence>
<keyword evidence="1" id="KW-0812">Transmembrane</keyword>
<dbReference type="Proteomes" id="UP000823615">
    <property type="component" value="Unassembled WGS sequence"/>
</dbReference>
<feature type="transmembrane region" description="Helical" evidence="1">
    <location>
        <begin position="29"/>
        <end position="48"/>
    </location>
</feature>
<comment type="caution">
    <text evidence="2">The sequence shown here is derived from an EMBL/GenBank/DDBJ whole genome shotgun (WGS) entry which is preliminary data.</text>
</comment>
<sequence>MKRLVLLLLLCVFGVFVYFAAFKYMVIWPLIFPLLALVAVYYVITSVVTKKMIAKARGDEDFFYQRCSMIVKDGTELQGGALAVTKNEIVFYARSSEKGGVKPIWSCFVSALEGYTMKKVDDHHPGISLSVAGEDKEVRFTSSSIQKNEKAFRAALGWPEEQN</sequence>
<name>A0A9D9DYS8_9SPIO</name>
<evidence type="ECO:0000256" key="1">
    <source>
        <dbReference type="SAM" id="Phobius"/>
    </source>
</evidence>
<reference evidence="2" key="2">
    <citation type="journal article" date="2021" name="PeerJ">
        <title>Extensive microbial diversity within the chicken gut microbiome revealed by metagenomics and culture.</title>
        <authorList>
            <person name="Gilroy R."/>
            <person name="Ravi A."/>
            <person name="Getino M."/>
            <person name="Pursley I."/>
            <person name="Horton D.L."/>
            <person name="Alikhan N.F."/>
            <person name="Baker D."/>
            <person name="Gharbi K."/>
            <person name="Hall N."/>
            <person name="Watson M."/>
            <person name="Adriaenssens E.M."/>
            <person name="Foster-Nyarko E."/>
            <person name="Jarju S."/>
            <person name="Secka A."/>
            <person name="Antonio M."/>
            <person name="Oren A."/>
            <person name="Chaudhuri R.R."/>
            <person name="La Ragione R."/>
            <person name="Hildebrand F."/>
            <person name="Pallen M.J."/>
        </authorList>
    </citation>
    <scope>NUCLEOTIDE SEQUENCE</scope>
    <source>
        <strain evidence="2">7293</strain>
    </source>
</reference>
<evidence type="ECO:0000313" key="3">
    <source>
        <dbReference type="Proteomes" id="UP000823615"/>
    </source>
</evidence>
<keyword evidence="1" id="KW-0472">Membrane</keyword>
<accession>A0A9D9DYS8</accession>
<gene>
    <name evidence="2" type="ORF">IAA97_06055</name>
</gene>
<dbReference type="EMBL" id="JADIMT010000069">
    <property type="protein sequence ID" value="MBO8436524.1"/>
    <property type="molecule type" value="Genomic_DNA"/>
</dbReference>
<keyword evidence="1" id="KW-1133">Transmembrane helix</keyword>
<protein>
    <submittedName>
        <fullName evidence="2">Uncharacterized protein</fullName>
    </submittedName>
</protein>
<organism evidence="2 3">
    <name type="scientific">Candidatus Ornithospirochaeta stercoripullorum</name>
    <dbReference type="NCBI Taxonomy" id="2840899"/>
    <lineage>
        <taxon>Bacteria</taxon>
        <taxon>Pseudomonadati</taxon>
        <taxon>Spirochaetota</taxon>
        <taxon>Spirochaetia</taxon>
        <taxon>Spirochaetales</taxon>
        <taxon>Spirochaetaceae</taxon>
        <taxon>Spirochaetaceae incertae sedis</taxon>
        <taxon>Candidatus Ornithospirochaeta</taxon>
    </lineage>
</organism>
<reference evidence="2" key="1">
    <citation type="submission" date="2020-10" db="EMBL/GenBank/DDBJ databases">
        <authorList>
            <person name="Gilroy R."/>
        </authorList>
    </citation>
    <scope>NUCLEOTIDE SEQUENCE</scope>
    <source>
        <strain evidence="2">7293</strain>
    </source>
</reference>
<dbReference type="AlphaFoldDB" id="A0A9D9DYS8"/>